<feature type="domain" description="AAA+ ATPase" evidence="7">
    <location>
        <begin position="376"/>
        <end position="512"/>
    </location>
</feature>
<feature type="region of interest" description="Disordered" evidence="6">
    <location>
        <begin position="298"/>
        <end position="328"/>
    </location>
</feature>
<dbReference type="SUPFAM" id="SSF48452">
    <property type="entry name" value="TPR-like"/>
    <property type="match status" value="1"/>
</dbReference>
<feature type="repeat" description="TPR" evidence="4">
    <location>
        <begin position="143"/>
        <end position="176"/>
    </location>
</feature>
<dbReference type="FunFam" id="3.40.50.300:FF:000216">
    <property type="entry name" value="Type VII secretion ATPase EccA"/>
    <property type="match status" value="1"/>
</dbReference>
<dbReference type="Gene3D" id="1.10.8.60">
    <property type="match status" value="1"/>
</dbReference>
<dbReference type="Gene3D" id="1.25.40.10">
    <property type="entry name" value="Tetratricopeptide repeat domain"/>
    <property type="match status" value="1"/>
</dbReference>
<dbReference type="PANTHER" id="PTHR43392">
    <property type="entry name" value="AAA-TYPE ATPASE FAMILY PROTEIN / ANKYRIN REPEAT FAMILY PROTEIN"/>
    <property type="match status" value="1"/>
</dbReference>
<dbReference type="InterPro" id="IPR019734">
    <property type="entry name" value="TPR_rpt"/>
</dbReference>
<dbReference type="Proteomes" id="UP000006565">
    <property type="component" value="Chromosome"/>
</dbReference>
<evidence type="ECO:0000256" key="5">
    <source>
        <dbReference type="SAM" id="Coils"/>
    </source>
</evidence>
<comment type="similarity">
    <text evidence="1">Belongs to the CbxX/CfxQ family.</text>
</comment>
<dbReference type="GO" id="GO:0005524">
    <property type="term" value="F:ATP binding"/>
    <property type="evidence" value="ECO:0007669"/>
    <property type="project" value="UniProtKB-KW"/>
</dbReference>
<dbReference type="PANTHER" id="PTHR43392:SF2">
    <property type="entry name" value="AAA-TYPE ATPASE FAMILY PROTEIN _ ANKYRIN REPEAT FAMILY PROTEIN"/>
    <property type="match status" value="1"/>
</dbReference>
<protein>
    <submittedName>
        <fullName evidence="8">AAA ATPase central domain protein</fullName>
    </submittedName>
</protein>
<dbReference type="InterPro" id="IPR003959">
    <property type="entry name" value="ATPase_AAA_core"/>
</dbReference>
<dbReference type="PRINTS" id="PR00819">
    <property type="entry name" value="CBXCFQXSUPER"/>
</dbReference>
<evidence type="ECO:0000256" key="1">
    <source>
        <dbReference type="ARBA" id="ARBA00010378"/>
    </source>
</evidence>
<accession>E1RH23</accession>
<dbReference type="Pfam" id="PF00004">
    <property type="entry name" value="AAA"/>
    <property type="match status" value="1"/>
</dbReference>
<keyword evidence="2" id="KW-0547">Nucleotide-binding</keyword>
<feature type="coiled-coil region" evidence="5">
    <location>
        <begin position="1"/>
        <end position="35"/>
    </location>
</feature>
<organism evidence="8 9">
    <name type="scientific">Methanolacinia petrolearia (strain DSM 11571 / OCM 486 / SEBR 4847)</name>
    <name type="common">Methanoplanus petrolearius</name>
    <dbReference type="NCBI Taxonomy" id="679926"/>
    <lineage>
        <taxon>Archaea</taxon>
        <taxon>Methanobacteriati</taxon>
        <taxon>Methanobacteriota</taxon>
        <taxon>Stenosarchaea group</taxon>
        <taxon>Methanomicrobia</taxon>
        <taxon>Methanomicrobiales</taxon>
        <taxon>Methanomicrobiaceae</taxon>
        <taxon>Methanolacinia</taxon>
    </lineage>
</organism>
<dbReference type="InterPro" id="IPR003593">
    <property type="entry name" value="AAA+_ATPase"/>
</dbReference>
<dbReference type="InterPro" id="IPR000641">
    <property type="entry name" value="CbxX/CfxQ"/>
</dbReference>
<evidence type="ECO:0000259" key="7">
    <source>
        <dbReference type="SMART" id="SM00382"/>
    </source>
</evidence>
<feature type="compositionally biased region" description="Basic and acidic residues" evidence="6">
    <location>
        <begin position="298"/>
        <end position="313"/>
    </location>
</feature>
<dbReference type="Pfam" id="PF17866">
    <property type="entry name" value="AAA_lid_6"/>
    <property type="match status" value="1"/>
</dbReference>
<sequence length="601" mass="68651">MGEEQVLSDELLEELENLNNKLAGVKSSYESGKEEKAESKYESSIGIYDESVEHLGPAIDEIFELYDDDPDYIEEFLDEVESYYEAFFSWDDTFDYDFSDQEAGVTAILDLSRGRLLALSEKYRLALKRLTDGLNSSPEEYQAAFREEIGNVHYKLEDYSRALEFYEEAIERDWERPGAWQGKILVLMEMERAEEAIEAAHTLLELCDDESAEYFAAKTSLVLCNFNLGRYHDIVDNAPLILPEDEETDDLNALLWYYRYLALKEIDAPEDECREAYKEALRYNPDIESTDEFRELFEDKSPPEPVKPKKDNSKNSLNDMLKDLNGEKGGRSLEDLLEELNELTGLSSVKKDVNSQINIVKIRNLREKKGLKQPELSLHMVFSGNPGTGKTTVARLVSEIYHKLGVLSKGHLVEVDRADLVAGYVGQTALKVQEVVQSALGGVLFIDEAYTLTSKEGNDFGDEAIATLLKAMEDNRNDLLVIVAGYPDLMNEFLQSNPGLRSRFNKFINFEDYSPEELMEMLDMRCRKNGMALSDESRVYARAFFEKRCKTKGADFANGRDVRNFFERAYLNMSDRLAMEENPSEEDLSTIILDDLKEVTL</sequence>
<dbReference type="InterPro" id="IPR027417">
    <property type="entry name" value="P-loop_NTPase"/>
</dbReference>
<evidence type="ECO:0000256" key="3">
    <source>
        <dbReference type="ARBA" id="ARBA00022840"/>
    </source>
</evidence>
<dbReference type="Gene3D" id="3.40.50.300">
    <property type="entry name" value="P-loop containing nucleotide triphosphate hydrolases"/>
    <property type="match status" value="1"/>
</dbReference>
<proteinExistence type="inferred from homology"/>
<keyword evidence="4" id="KW-0802">TPR repeat</keyword>
<dbReference type="InterPro" id="IPR011990">
    <property type="entry name" value="TPR-like_helical_dom_sf"/>
</dbReference>
<name>E1RH23_METP4</name>
<dbReference type="GeneID" id="25394969"/>
<keyword evidence="5" id="KW-0175">Coiled coil</keyword>
<dbReference type="OrthoDB" id="45425at2157"/>
<dbReference type="GO" id="GO:0016887">
    <property type="term" value="F:ATP hydrolysis activity"/>
    <property type="evidence" value="ECO:0007669"/>
    <property type="project" value="InterPro"/>
</dbReference>
<gene>
    <name evidence="8" type="ordered locus">Mpet_0473</name>
</gene>
<evidence type="ECO:0000313" key="8">
    <source>
        <dbReference type="EMBL" id="ADN35247.1"/>
    </source>
</evidence>
<dbReference type="eggNOG" id="arCOG01308">
    <property type="taxonomic scope" value="Archaea"/>
</dbReference>
<dbReference type="CDD" id="cd00009">
    <property type="entry name" value="AAA"/>
    <property type="match status" value="1"/>
</dbReference>
<dbReference type="PROSITE" id="PS50005">
    <property type="entry name" value="TPR"/>
    <property type="match status" value="1"/>
</dbReference>
<evidence type="ECO:0000256" key="6">
    <source>
        <dbReference type="SAM" id="MobiDB-lite"/>
    </source>
</evidence>
<reference evidence="8 9" key="1">
    <citation type="journal article" date="2010" name="Stand. Genomic Sci.">
        <title>Complete genome sequence of Methanoplanus petrolearius type strain (SEBR 4847).</title>
        <authorList>
            <person name="Brambilla E."/>
            <person name="Djao O.D."/>
            <person name="Daligault H."/>
            <person name="Lapidus A."/>
            <person name="Lucas S."/>
            <person name="Hammon N."/>
            <person name="Nolan M."/>
            <person name="Tice H."/>
            <person name="Cheng J.F."/>
            <person name="Han C."/>
            <person name="Tapia R."/>
            <person name="Goodwin L."/>
            <person name="Pitluck S."/>
            <person name="Liolios K."/>
            <person name="Ivanova N."/>
            <person name="Mavromatis K."/>
            <person name="Mikhailova N."/>
            <person name="Pati A."/>
            <person name="Chen A."/>
            <person name="Palaniappan K."/>
            <person name="Land M."/>
            <person name="Hauser L."/>
            <person name="Chang Y.J."/>
            <person name="Jeffries C.D."/>
            <person name="Rohde M."/>
            <person name="Spring S."/>
            <person name="Sikorski J."/>
            <person name="Goker M."/>
            <person name="Woyke T."/>
            <person name="Bristow J."/>
            <person name="Eisen J.A."/>
            <person name="Markowitz V."/>
            <person name="Hugenholtz P."/>
            <person name="Kyrpides N.C."/>
            <person name="Klenk H.P."/>
        </authorList>
    </citation>
    <scope>NUCLEOTIDE SEQUENCE [LARGE SCALE GENOMIC DNA]</scope>
    <source>
        <strain evidence="9">DSM 11571 / OCM 486 / SEBR 4847</strain>
    </source>
</reference>
<dbReference type="AlphaFoldDB" id="E1RH23"/>
<dbReference type="KEGG" id="mpi:Mpet_0473"/>
<dbReference type="SMART" id="SM00028">
    <property type="entry name" value="TPR"/>
    <property type="match status" value="2"/>
</dbReference>
<dbReference type="RefSeq" id="WP_013328425.1">
    <property type="nucleotide sequence ID" value="NC_014507.1"/>
</dbReference>
<dbReference type="STRING" id="679926.Mpet_0473"/>
<evidence type="ECO:0000256" key="2">
    <source>
        <dbReference type="ARBA" id="ARBA00022741"/>
    </source>
</evidence>
<evidence type="ECO:0000256" key="4">
    <source>
        <dbReference type="PROSITE-ProRule" id="PRU00339"/>
    </source>
</evidence>
<dbReference type="SUPFAM" id="SSF52540">
    <property type="entry name" value="P-loop containing nucleoside triphosphate hydrolases"/>
    <property type="match status" value="1"/>
</dbReference>
<keyword evidence="3" id="KW-0067">ATP-binding</keyword>
<dbReference type="HOGENOM" id="CLU_453901_0_0_2"/>
<evidence type="ECO:0000313" key="9">
    <source>
        <dbReference type="Proteomes" id="UP000006565"/>
    </source>
</evidence>
<dbReference type="InterPro" id="IPR050773">
    <property type="entry name" value="CbxX/CfxQ_RuBisCO_ESX"/>
</dbReference>
<dbReference type="eggNOG" id="arCOG03038">
    <property type="taxonomic scope" value="Archaea"/>
</dbReference>
<dbReference type="InterPro" id="IPR041627">
    <property type="entry name" value="AAA_lid_6"/>
</dbReference>
<keyword evidence="9" id="KW-1185">Reference proteome</keyword>
<dbReference type="SMART" id="SM00382">
    <property type="entry name" value="AAA"/>
    <property type="match status" value="1"/>
</dbReference>
<dbReference type="EMBL" id="CP002117">
    <property type="protein sequence ID" value="ADN35247.1"/>
    <property type="molecule type" value="Genomic_DNA"/>
</dbReference>